<gene>
    <name evidence="2" type="ORF">F511_19098</name>
</gene>
<protein>
    <submittedName>
        <fullName evidence="2">Uncharacterized protein</fullName>
    </submittedName>
</protein>
<dbReference type="AlphaFoldDB" id="A0A2Z7AYW7"/>
<name>A0A2Z7AYW7_9LAMI</name>
<proteinExistence type="predicted"/>
<reference evidence="2 3" key="1">
    <citation type="journal article" date="2015" name="Proc. Natl. Acad. Sci. U.S.A.">
        <title>The resurrection genome of Boea hygrometrica: A blueprint for survival of dehydration.</title>
        <authorList>
            <person name="Xiao L."/>
            <person name="Yang G."/>
            <person name="Zhang L."/>
            <person name="Yang X."/>
            <person name="Zhao S."/>
            <person name="Ji Z."/>
            <person name="Zhou Q."/>
            <person name="Hu M."/>
            <person name="Wang Y."/>
            <person name="Chen M."/>
            <person name="Xu Y."/>
            <person name="Jin H."/>
            <person name="Xiao X."/>
            <person name="Hu G."/>
            <person name="Bao F."/>
            <person name="Hu Y."/>
            <person name="Wan P."/>
            <person name="Li L."/>
            <person name="Deng X."/>
            <person name="Kuang T."/>
            <person name="Xiang C."/>
            <person name="Zhu J.K."/>
            <person name="Oliver M.J."/>
            <person name="He Y."/>
        </authorList>
    </citation>
    <scope>NUCLEOTIDE SEQUENCE [LARGE SCALE GENOMIC DNA]</scope>
    <source>
        <strain evidence="3">cv. XS01</strain>
    </source>
</reference>
<dbReference type="Proteomes" id="UP000250235">
    <property type="component" value="Unassembled WGS sequence"/>
</dbReference>
<organism evidence="2 3">
    <name type="scientific">Dorcoceras hygrometricum</name>
    <dbReference type="NCBI Taxonomy" id="472368"/>
    <lineage>
        <taxon>Eukaryota</taxon>
        <taxon>Viridiplantae</taxon>
        <taxon>Streptophyta</taxon>
        <taxon>Embryophyta</taxon>
        <taxon>Tracheophyta</taxon>
        <taxon>Spermatophyta</taxon>
        <taxon>Magnoliopsida</taxon>
        <taxon>eudicotyledons</taxon>
        <taxon>Gunneridae</taxon>
        <taxon>Pentapetalae</taxon>
        <taxon>asterids</taxon>
        <taxon>lamiids</taxon>
        <taxon>Lamiales</taxon>
        <taxon>Gesneriaceae</taxon>
        <taxon>Didymocarpoideae</taxon>
        <taxon>Trichosporeae</taxon>
        <taxon>Loxocarpinae</taxon>
        <taxon>Dorcoceras</taxon>
    </lineage>
</organism>
<sequence>MHTYKTQQQPDNSGENISQYNSTAFPTCSIRIPRVMLSIQTGYTPTASKVDNVKQIPQLLLISSVAVRNNHHSLVIQQEQQPAAVATSRNNHRITVQYQYSRCSQYSI</sequence>
<feature type="region of interest" description="Disordered" evidence="1">
    <location>
        <begin position="1"/>
        <end position="20"/>
    </location>
</feature>
<evidence type="ECO:0000313" key="3">
    <source>
        <dbReference type="Proteomes" id="UP000250235"/>
    </source>
</evidence>
<dbReference type="EMBL" id="KV012806">
    <property type="protein sequence ID" value="KZV24467.1"/>
    <property type="molecule type" value="Genomic_DNA"/>
</dbReference>
<evidence type="ECO:0000256" key="1">
    <source>
        <dbReference type="SAM" id="MobiDB-lite"/>
    </source>
</evidence>
<evidence type="ECO:0000313" key="2">
    <source>
        <dbReference type="EMBL" id="KZV24467.1"/>
    </source>
</evidence>
<accession>A0A2Z7AYW7</accession>
<keyword evidence="3" id="KW-1185">Reference proteome</keyword>